<evidence type="ECO:0000313" key="11">
    <source>
        <dbReference type="Proteomes" id="UP000195442"/>
    </source>
</evidence>
<reference evidence="11" key="1">
    <citation type="submission" date="2017-02" db="EMBL/GenBank/DDBJ databases">
        <authorList>
            <person name="Daims H."/>
        </authorList>
    </citation>
    <scope>NUCLEOTIDE SEQUENCE [LARGE SCALE GENOMIC DNA]</scope>
</reference>
<evidence type="ECO:0000256" key="6">
    <source>
        <dbReference type="ARBA" id="ARBA00022592"/>
    </source>
</evidence>
<dbReference type="InterPro" id="IPR028366">
    <property type="entry name" value="PhoU"/>
</dbReference>
<accession>A0A1R4HET8</accession>
<keyword evidence="11" id="KW-1185">Reference proteome</keyword>
<dbReference type="GO" id="GO:0045936">
    <property type="term" value="P:negative regulation of phosphate metabolic process"/>
    <property type="evidence" value="ECO:0007669"/>
    <property type="project" value="InterPro"/>
</dbReference>
<name>A0A1R4HET8_9GAMM</name>
<dbReference type="InterPro" id="IPR038078">
    <property type="entry name" value="PhoU-like_sf"/>
</dbReference>
<sequence>MDNGKIGQHISGQFNKELEDIRNKVLTMGGLVEQQIEKAVQAFANGDTELADEVIKQDNIVDALEIAIDRECNQILALRQPAAFDLRLLITVIKVINELEIVGDLSESIAKMAISLSDIEGSKKDSYYELQHMADLVKGMLHDSLDAFARMDVDDVATITGRDENVDREYVSIFRQLITHMMEDPRNITRTINVLWTVRALERIGDHACYICEHLIYMMKGQNVRHSTQEELQKILEKGKK</sequence>
<evidence type="ECO:0000259" key="9">
    <source>
        <dbReference type="Pfam" id="PF01895"/>
    </source>
</evidence>
<evidence type="ECO:0000256" key="2">
    <source>
        <dbReference type="ARBA" id="ARBA00008107"/>
    </source>
</evidence>
<dbReference type="OrthoDB" id="9814256at2"/>
<proteinExistence type="inferred from homology"/>
<keyword evidence="5 8" id="KW-0963">Cytoplasm</keyword>
<comment type="subunit">
    <text evidence="3 8">Homodimer.</text>
</comment>
<evidence type="ECO:0000256" key="1">
    <source>
        <dbReference type="ARBA" id="ARBA00004496"/>
    </source>
</evidence>
<dbReference type="GO" id="GO:0030643">
    <property type="term" value="P:intracellular phosphate ion homeostasis"/>
    <property type="evidence" value="ECO:0007669"/>
    <property type="project" value="InterPro"/>
</dbReference>
<dbReference type="Pfam" id="PF01895">
    <property type="entry name" value="PhoU"/>
    <property type="match status" value="2"/>
</dbReference>
<evidence type="ECO:0000256" key="8">
    <source>
        <dbReference type="PIRNR" id="PIRNR003107"/>
    </source>
</evidence>
<evidence type="ECO:0000256" key="7">
    <source>
        <dbReference type="ARBA" id="ARBA00056181"/>
    </source>
</evidence>
<evidence type="ECO:0000313" key="10">
    <source>
        <dbReference type="EMBL" id="SJM94420.1"/>
    </source>
</evidence>
<dbReference type="FunFam" id="1.20.58.220:FF:000004">
    <property type="entry name" value="Phosphate-specific transport system accessory protein PhoU"/>
    <property type="match status" value="1"/>
</dbReference>
<dbReference type="PANTHER" id="PTHR42930:SF3">
    <property type="entry name" value="PHOSPHATE-SPECIFIC TRANSPORT SYSTEM ACCESSORY PROTEIN PHOU"/>
    <property type="match status" value="1"/>
</dbReference>
<dbReference type="EMBL" id="FUKJ01000334">
    <property type="protein sequence ID" value="SJM94420.1"/>
    <property type="molecule type" value="Genomic_DNA"/>
</dbReference>
<dbReference type="PIRSF" id="PIRSF003107">
    <property type="entry name" value="PhoU"/>
    <property type="match status" value="1"/>
</dbReference>
<gene>
    <name evidence="10" type="primary">phoU</name>
    <name evidence="10" type="ORF">CRENPOLYSF2_40011</name>
</gene>
<organism evidence="10 11">
    <name type="scientific">Crenothrix polyspora</name>
    <dbReference type="NCBI Taxonomy" id="360316"/>
    <lineage>
        <taxon>Bacteria</taxon>
        <taxon>Pseudomonadati</taxon>
        <taxon>Pseudomonadota</taxon>
        <taxon>Gammaproteobacteria</taxon>
        <taxon>Methylococcales</taxon>
        <taxon>Crenotrichaceae</taxon>
        <taxon>Crenothrix</taxon>
    </lineage>
</organism>
<dbReference type="InterPro" id="IPR026022">
    <property type="entry name" value="PhoU_dom"/>
</dbReference>
<comment type="subcellular location">
    <subcellularLocation>
        <location evidence="1 8">Cytoplasm</location>
    </subcellularLocation>
</comment>
<dbReference type="GO" id="GO:0006817">
    <property type="term" value="P:phosphate ion transport"/>
    <property type="evidence" value="ECO:0007669"/>
    <property type="project" value="UniProtKB-KW"/>
</dbReference>
<feature type="domain" description="PhoU" evidence="9">
    <location>
        <begin position="130"/>
        <end position="213"/>
    </location>
</feature>
<comment type="function">
    <text evidence="7 8">Plays a role in the regulation of phosphate uptake.</text>
</comment>
<dbReference type="AlphaFoldDB" id="A0A1R4HET8"/>
<keyword evidence="4 8" id="KW-0813">Transport</keyword>
<dbReference type="Gene3D" id="1.20.58.220">
    <property type="entry name" value="Phosphate transport system protein phou homolog 2, domain 2"/>
    <property type="match status" value="2"/>
</dbReference>
<feature type="domain" description="PhoU" evidence="9">
    <location>
        <begin position="26"/>
        <end position="112"/>
    </location>
</feature>
<evidence type="ECO:0000256" key="3">
    <source>
        <dbReference type="ARBA" id="ARBA00011738"/>
    </source>
</evidence>
<dbReference type="RefSeq" id="WP_087147793.1">
    <property type="nucleotide sequence ID" value="NZ_FUKJ01000334.1"/>
</dbReference>
<dbReference type="NCBIfam" id="TIGR02135">
    <property type="entry name" value="phoU_full"/>
    <property type="match status" value="1"/>
</dbReference>
<evidence type="ECO:0000256" key="4">
    <source>
        <dbReference type="ARBA" id="ARBA00022448"/>
    </source>
</evidence>
<keyword evidence="6 8" id="KW-0592">Phosphate transport</keyword>
<dbReference type="GO" id="GO:0005737">
    <property type="term" value="C:cytoplasm"/>
    <property type="evidence" value="ECO:0007669"/>
    <property type="project" value="UniProtKB-SubCell"/>
</dbReference>
<dbReference type="Proteomes" id="UP000195442">
    <property type="component" value="Unassembled WGS sequence"/>
</dbReference>
<dbReference type="PANTHER" id="PTHR42930">
    <property type="entry name" value="PHOSPHATE-SPECIFIC TRANSPORT SYSTEM ACCESSORY PROTEIN PHOU"/>
    <property type="match status" value="1"/>
</dbReference>
<protein>
    <recommendedName>
        <fullName evidence="8">Phosphate-specific transport system accessory protein PhoU</fullName>
    </recommendedName>
</protein>
<dbReference type="SUPFAM" id="SSF109755">
    <property type="entry name" value="PhoU-like"/>
    <property type="match status" value="1"/>
</dbReference>
<evidence type="ECO:0000256" key="5">
    <source>
        <dbReference type="ARBA" id="ARBA00022490"/>
    </source>
</evidence>
<comment type="similarity">
    <text evidence="2 8">Belongs to the PhoU family.</text>
</comment>